<dbReference type="AlphaFoldDB" id="A0A1L9RLI9"/>
<dbReference type="VEuPathDB" id="FungiDB:ASPWEDRAFT_740763"/>
<dbReference type="RefSeq" id="XP_040689458.1">
    <property type="nucleotide sequence ID" value="XM_040839430.1"/>
</dbReference>
<evidence type="ECO:0000313" key="4">
    <source>
        <dbReference type="Proteomes" id="UP000184383"/>
    </source>
</evidence>
<gene>
    <name evidence="3" type="ORF">ASPWEDRAFT_740763</name>
</gene>
<evidence type="ECO:0000256" key="1">
    <source>
        <dbReference type="SAM" id="Phobius"/>
    </source>
</evidence>
<feature type="domain" description="DUF6536" evidence="2">
    <location>
        <begin position="22"/>
        <end position="121"/>
    </location>
</feature>
<dbReference type="InterPro" id="IPR046623">
    <property type="entry name" value="DUF6536"/>
</dbReference>
<sequence>MSDISEASQHTAKTRGNGQIRWKTSFYLGSTASSIVLLFNVGFIIWAASQHGAVHKGRGLLFSGECQRARTINTAFHVAINILGTIHLSANDCGTQCLCAPTRNDVNRAHQNGKWLELGYQACPFPSSNIKDLRSPNTTHNNALEKASKGELHRLETRECISAYSLFQTTYGSLLLVSDGFNSTWVDYKYFDQGGLYVPKTIEPFGWIWSRFPLQLSTGYPLNANDWYTKSIATIYKPSVRPCWVKDCLSERTEGICKVEYSLPLIIIVITFNLIKASIICGITFTMADVPILTTVDAVASFMRKPDKSTKGQCLLSKRSAYKTAPGSWRYNKNPRRWGSAVSFQRWAICLLLYTISIAICVGLRRYGLSYITNASAVWKLGAVDSQALIHGDNFPTSLTTNIIRANTPQAIFSILYFSTTSLRVSTPTRGYQQNTFFLSLSYRYAVPLLALSGTLHWLISQSLFLVSMEDYGPALKRLPDNDIITCGYSPLYACIYGLMGLRRLKSGMPVVGNCSLAIYAACHPSKDGESGNEADIDILPLKWGLVSMKAEEVEHCAFSSKEVELPTGGCEYE</sequence>
<dbReference type="STRING" id="1073089.A0A1L9RLI9"/>
<dbReference type="Pfam" id="PF20163">
    <property type="entry name" value="DUF6536"/>
    <property type="match status" value="1"/>
</dbReference>
<keyword evidence="1" id="KW-1133">Transmembrane helix</keyword>
<dbReference type="GeneID" id="63755278"/>
<organism evidence="3 4">
    <name type="scientific">Aspergillus wentii DTO 134E9</name>
    <dbReference type="NCBI Taxonomy" id="1073089"/>
    <lineage>
        <taxon>Eukaryota</taxon>
        <taxon>Fungi</taxon>
        <taxon>Dikarya</taxon>
        <taxon>Ascomycota</taxon>
        <taxon>Pezizomycotina</taxon>
        <taxon>Eurotiomycetes</taxon>
        <taxon>Eurotiomycetidae</taxon>
        <taxon>Eurotiales</taxon>
        <taxon>Aspergillaceae</taxon>
        <taxon>Aspergillus</taxon>
        <taxon>Aspergillus subgen. Cremei</taxon>
    </lineage>
</organism>
<protein>
    <recommendedName>
        <fullName evidence="2">DUF6536 domain-containing protein</fullName>
    </recommendedName>
</protein>
<dbReference type="PANTHER" id="PTHR35395">
    <property type="entry name" value="DUF6536 DOMAIN-CONTAINING PROTEIN"/>
    <property type="match status" value="1"/>
</dbReference>
<proteinExistence type="predicted"/>
<evidence type="ECO:0000313" key="3">
    <source>
        <dbReference type="EMBL" id="OJJ35782.1"/>
    </source>
</evidence>
<reference evidence="4" key="1">
    <citation type="journal article" date="2017" name="Genome Biol.">
        <title>Comparative genomics reveals high biological diversity and specific adaptations in the industrially and medically important fungal genus Aspergillus.</title>
        <authorList>
            <person name="de Vries R.P."/>
            <person name="Riley R."/>
            <person name="Wiebenga A."/>
            <person name="Aguilar-Osorio G."/>
            <person name="Amillis S."/>
            <person name="Uchima C.A."/>
            <person name="Anderluh G."/>
            <person name="Asadollahi M."/>
            <person name="Askin M."/>
            <person name="Barry K."/>
            <person name="Battaglia E."/>
            <person name="Bayram O."/>
            <person name="Benocci T."/>
            <person name="Braus-Stromeyer S.A."/>
            <person name="Caldana C."/>
            <person name="Canovas D."/>
            <person name="Cerqueira G.C."/>
            <person name="Chen F."/>
            <person name="Chen W."/>
            <person name="Choi C."/>
            <person name="Clum A."/>
            <person name="Dos Santos R.A."/>
            <person name="Damasio A.R."/>
            <person name="Diallinas G."/>
            <person name="Emri T."/>
            <person name="Fekete E."/>
            <person name="Flipphi M."/>
            <person name="Freyberg S."/>
            <person name="Gallo A."/>
            <person name="Gournas C."/>
            <person name="Habgood R."/>
            <person name="Hainaut M."/>
            <person name="Harispe M.L."/>
            <person name="Henrissat B."/>
            <person name="Hilden K.S."/>
            <person name="Hope R."/>
            <person name="Hossain A."/>
            <person name="Karabika E."/>
            <person name="Karaffa L."/>
            <person name="Karanyi Z."/>
            <person name="Krasevec N."/>
            <person name="Kuo A."/>
            <person name="Kusch H."/>
            <person name="LaButti K."/>
            <person name="Lagendijk E.L."/>
            <person name="Lapidus A."/>
            <person name="Levasseur A."/>
            <person name="Lindquist E."/>
            <person name="Lipzen A."/>
            <person name="Logrieco A.F."/>
            <person name="MacCabe A."/>
            <person name="Maekelae M.R."/>
            <person name="Malavazi I."/>
            <person name="Melin P."/>
            <person name="Meyer V."/>
            <person name="Mielnichuk N."/>
            <person name="Miskei M."/>
            <person name="Molnar A.P."/>
            <person name="Mule G."/>
            <person name="Ngan C.Y."/>
            <person name="Orejas M."/>
            <person name="Orosz E."/>
            <person name="Ouedraogo J.P."/>
            <person name="Overkamp K.M."/>
            <person name="Park H.-S."/>
            <person name="Perrone G."/>
            <person name="Piumi F."/>
            <person name="Punt P.J."/>
            <person name="Ram A.F."/>
            <person name="Ramon A."/>
            <person name="Rauscher S."/>
            <person name="Record E."/>
            <person name="Riano-Pachon D.M."/>
            <person name="Robert V."/>
            <person name="Roehrig J."/>
            <person name="Ruller R."/>
            <person name="Salamov A."/>
            <person name="Salih N.S."/>
            <person name="Samson R.A."/>
            <person name="Sandor E."/>
            <person name="Sanguinetti M."/>
            <person name="Schuetze T."/>
            <person name="Sepcic K."/>
            <person name="Shelest E."/>
            <person name="Sherlock G."/>
            <person name="Sophianopoulou V."/>
            <person name="Squina F.M."/>
            <person name="Sun H."/>
            <person name="Susca A."/>
            <person name="Todd R.B."/>
            <person name="Tsang A."/>
            <person name="Unkles S.E."/>
            <person name="van de Wiele N."/>
            <person name="van Rossen-Uffink D."/>
            <person name="Oliveira J.V."/>
            <person name="Vesth T.C."/>
            <person name="Visser J."/>
            <person name="Yu J.-H."/>
            <person name="Zhou M."/>
            <person name="Andersen M.R."/>
            <person name="Archer D.B."/>
            <person name="Baker S.E."/>
            <person name="Benoit I."/>
            <person name="Brakhage A.A."/>
            <person name="Braus G.H."/>
            <person name="Fischer R."/>
            <person name="Frisvad J.C."/>
            <person name="Goldman G.H."/>
            <person name="Houbraken J."/>
            <person name="Oakley B."/>
            <person name="Pocsi I."/>
            <person name="Scazzocchio C."/>
            <person name="Seiboth B."/>
            <person name="vanKuyk P.A."/>
            <person name="Wortman J."/>
            <person name="Dyer P.S."/>
            <person name="Grigoriev I.V."/>
        </authorList>
    </citation>
    <scope>NUCLEOTIDE SEQUENCE [LARGE SCALE GENOMIC DNA]</scope>
    <source>
        <strain evidence="4">DTO 134E9</strain>
    </source>
</reference>
<dbReference type="Proteomes" id="UP000184383">
    <property type="component" value="Unassembled WGS sequence"/>
</dbReference>
<name>A0A1L9RLI9_ASPWE</name>
<keyword evidence="1" id="KW-0472">Membrane</keyword>
<dbReference type="OrthoDB" id="5429634at2759"/>
<evidence type="ECO:0000259" key="2">
    <source>
        <dbReference type="Pfam" id="PF20163"/>
    </source>
</evidence>
<accession>A0A1L9RLI9</accession>
<keyword evidence="4" id="KW-1185">Reference proteome</keyword>
<dbReference type="PANTHER" id="PTHR35395:SF1">
    <property type="entry name" value="DUF6536 DOMAIN-CONTAINING PROTEIN"/>
    <property type="match status" value="1"/>
</dbReference>
<feature type="transmembrane region" description="Helical" evidence="1">
    <location>
        <begin position="261"/>
        <end position="285"/>
    </location>
</feature>
<feature type="transmembrane region" description="Helical" evidence="1">
    <location>
        <begin position="26"/>
        <end position="48"/>
    </location>
</feature>
<dbReference type="EMBL" id="KV878212">
    <property type="protein sequence ID" value="OJJ35782.1"/>
    <property type="molecule type" value="Genomic_DNA"/>
</dbReference>
<keyword evidence="1" id="KW-0812">Transmembrane</keyword>
<feature type="transmembrane region" description="Helical" evidence="1">
    <location>
        <begin position="344"/>
        <end position="364"/>
    </location>
</feature>